<feature type="domain" description="ABC3 transporter permease C-terminal" evidence="8">
    <location>
        <begin position="260"/>
        <end position="371"/>
    </location>
</feature>
<dbReference type="RefSeq" id="WP_068627530.1">
    <property type="nucleotide sequence ID" value="NZ_LRIE01000052.1"/>
</dbReference>
<feature type="transmembrane region" description="Helical" evidence="7">
    <location>
        <begin position="262"/>
        <end position="281"/>
    </location>
</feature>
<comment type="caution">
    <text evidence="9">The sequence shown here is derived from an EMBL/GenBank/DDBJ whole genome shotgun (WGS) entry which is preliminary data.</text>
</comment>
<accession>A0A161YJD4</accession>
<keyword evidence="6 7" id="KW-0472">Membrane</keyword>
<name>A0A161YJD4_9CELL</name>
<dbReference type="EMBL" id="LRIE01000052">
    <property type="protein sequence ID" value="KZM36438.1"/>
    <property type="molecule type" value="Genomic_DNA"/>
</dbReference>
<evidence type="ECO:0000259" key="8">
    <source>
        <dbReference type="Pfam" id="PF02687"/>
    </source>
</evidence>
<evidence type="ECO:0000256" key="3">
    <source>
        <dbReference type="ARBA" id="ARBA00022475"/>
    </source>
</evidence>
<dbReference type="PANTHER" id="PTHR43738:SF1">
    <property type="entry name" value="HEMIN TRANSPORT SYSTEM PERMEASE PROTEIN HRTB-RELATED"/>
    <property type="match status" value="1"/>
</dbReference>
<dbReference type="EMBL" id="MAQA01000067">
    <property type="protein sequence ID" value="OCI29577.1"/>
    <property type="molecule type" value="Genomic_DNA"/>
</dbReference>
<evidence type="ECO:0000256" key="6">
    <source>
        <dbReference type="ARBA" id="ARBA00023136"/>
    </source>
</evidence>
<evidence type="ECO:0000256" key="1">
    <source>
        <dbReference type="ARBA" id="ARBA00004651"/>
    </source>
</evidence>
<comment type="subcellular location">
    <subcellularLocation>
        <location evidence="1">Cell membrane</location>
        <topology evidence="1">Multi-pass membrane protein</topology>
    </subcellularLocation>
</comment>
<protein>
    <submittedName>
        <fullName evidence="9">FtsX-like permease family protein</fullName>
    </submittedName>
</protein>
<evidence type="ECO:0000313" key="10">
    <source>
        <dbReference type="EMBL" id="OCI29577.1"/>
    </source>
</evidence>
<dbReference type="GO" id="GO:0005886">
    <property type="term" value="C:plasma membrane"/>
    <property type="evidence" value="ECO:0007669"/>
    <property type="project" value="UniProtKB-SubCell"/>
</dbReference>
<sequence>MFLAWRELSFARSRFALMGGVVALVSVLVVLLSGLSSGLVNDGVSGLKKLPVAAFAFGADTSVDSAFSRSTVDREQAERWAARDDVADVALFGNQLVNAEGPGGEAVDLALFGVEPGSFVAPSTTDLATGEILGDPHGIVVSETVGDLGLGIGDTVTIERLGTELTIVGVLDGQHTFGHVDVAYIPLATWQEIHAGATDAAEVRPEAYDEATAVALAPVDGADLDLAAGDAAAGTAAVSLTESFDGSPGYAAETLTLNLIQVFLYAISALVVGAFFTVWTIQRKHEIAVARAMGASTSYLVRDALGQAAVLLVVSTAIGMGAGVGFGALLTSTPMPFALEAGPLALAAVLLVGLGLAGAAASVGRIAHVDPLTALGGQR</sequence>
<feature type="transmembrane region" description="Helical" evidence="7">
    <location>
        <begin position="308"/>
        <end position="330"/>
    </location>
</feature>
<gene>
    <name evidence="10" type="ORF">OERS_37310</name>
    <name evidence="9" type="ORF">OJAG_09050</name>
</gene>
<reference evidence="9 11" key="1">
    <citation type="submission" date="2016-01" db="EMBL/GenBank/DDBJ databases">
        <title>Genome sequence of Oerskovia enterophila VJag, an agar and cellulose degrading bacterium.</title>
        <authorList>
            <person name="Poehlein A."/>
            <person name="Jag V."/>
            <person name="Bengelsdorf F."/>
            <person name="Duerre P."/>
            <person name="Daniel R."/>
        </authorList>
    </citation>
    <scope>NUCLEOTIDE SEQUENCE [LARGE SCALE GENOMIC DNA]</scope>
    <source>
        <strain evidence="9 11">VJag</strain>
    </source>
</reference>
<evidence type="ECO:0000256" key="5">
    <source>
        <dbReference type="ARBA" id="ARBA00022989"/>
    </source>
</evidence>
<evidence type="ECO:0000313" key="9">
    <source>
        <dbReference type="EMBL" id="KZM36438.1"/>
    </source>
</evidence>
<reference evidence="10 12" key="2">
    <citation type="submission" date="2016-06" db="EMBL/GenBank/DDBJ databases">
        <title>Genome sequence of Oerskovia enterophila DSM 43852.</title>
        <authorList>
            <person name="Poehlein A."/>
            <person name="Jag V."/>
            <person name="Bengelsdorf F.R."/>
            <person name="Daniel R."/>
            <person name="Duerre P."/>
        </authorList>
    </citation>
    <scope>NUCLEOTIDE SEQUENCE [LARGE SCALE GENOMIC DNA]</scope>
    <source>
        <strain evidence="10 12">DSM 43852</strain>
    </source>
</reference>
<keyword evidence="5 7" id="KW-1133">Transmembrane helix</keyword>
<feature type="transmembrane region" description="Helical" evidence="7">
    <location>
        <begin position="342"/>
        <end position="363"/>
    </location>
</feature>
<dbReference type="InterPro" id="IPR051125">
    <property type="entry name" value="ABC-4/HrtB_transporter"/>
</dbReference>
<evidence type="ECO:0000313" key="11">
    <source>
        <dbReference type="Proteomes" id="UP000076447"/>
    </source>
</evidence>
<dbReference type="PATRIC" id="fig|43678.3.peg.947"/>
<dbReference type="OrthoDB" id="5242186at2"/>
<evidence type="ECO:0000256" key="2">
    <source>
        <dbReference type="ARBA" id="ARBA00022448"/>
    </source>
</evidence>
<proteinExistence type="predicted"/>
<keyword evidence="4 7" id="KW-0812">Transmembrane</keyword>
<keyword evidence="2" id="KW-0813">Transport</keyword>
<evidence type="ECO:0000256" key="7">
    <source>
        <dbReference type="SAM" id="Phobius"/>
    </source>
</evidence>
<dbReference type="STRING" id="43678.OJAG_09050"/>
<evidence type="ECO:0000313" key="12">
    <source>
        <dbReference type="Proteomes" id="UP000093412"/>
    </source>
</evidence>
<evidence type="ECO:0000256" key="4">
    <source>
        <dbReference type="ARBA" id="ARBA00022692"/>
    </source>
</evidence>
<dbReference type="InterPro" id="IPR003838">
    <property type="entry name" value="ABC3_permease_C"/>
</dbReference>
<dbReference type="PANTHER" id="PTHR43738">
    <property type="entry name" value="ABC TRANSPORTER, MEMBRANE PROTEIN"/>
    <property type="match status" value="1"/>
</dbReference>
<dbReference type="Pfam" id="PF02687">
    <property type="entry name" value="FtsX"/>
    <property type="match status" value="1"/>
</dbReference>
<keyword evidence="3" id="KW-1003">Cell membrane</keyword>
<dbReference type="Proteomes" id="UP000076447">
    <property type="component" value="Unassembled WGS sequence"/>
</dbReference>
<dbReference type="Proteomes" id="UP000093412">
    <property type="component" value="Unassembled WGS sequence"/>
</dbReference>
<organism evidence="9 11">
    <name type="scientific">Oerskovia enterophila</name>
    <dbReference type="NCBI Taxonomy" id="43678"/>
    <lineage>
        <taxon>Bacteria</taxon>
        <taxon>Bacillati</taxon>
        <taxon>Actinomycetota</taxon>
        <taxon>Actinomycetes</taxon>
        <taxon>Micrococcales</taxon>
        <taxon>Cellulomonadaceae</taxon>
        <taxon>Oerskovia</taxon>
    </lineage>
</organism>
<dbReference type="AlphaFoldDB" id="A0A161YJD4"/>
<keyword evidence="12" id="KW-1185">Reference proteome</keyword>